<evidence type="ECO:0000256" key="8">
    <source>
        <dbReference type="PIRSR" id="PIRSR001589-1"/>
    </source>
</evidence>
<gene>
    <name evidence="12" type="primary">asnB</name>
    <name evidence="12" type="ORF">ENW48_07480</name>
</gene>
<evidence type="ECO:0000313" key="12">
    <source>
        <dbReference type="EMBL" id="HGZ12043.1"/>
    </source>
</evidence>
<evidence type="ECO:0000256" key="9">
    <source>
        <dbReference type="PIRSR" id="PIRSR001589-2"/>
    </source>
</evidence>
<dbReference type="InterPro" id="IPR001962">
    <property type="entry name" value="Asn_synthase"/>
</dbReference>
<dbReference type="GO" id="GO:0005829">
    <property type="term" value="C:cytosol"/>
    <property type="evidence" value="ECO:0007669"/>
    <property type="project" value="TreeGrafter"/>
</dbReference>
<sequence length="636" mass="72736">MCGIVGIVHRDGAPVDRKVLVEMRDALRHRGPDGEGLYFEAGSLGPAVGLGHRRLAIIDLTERGRQPMANEDGTVWVTFNGEIYNFPELTEELRACGHVFRSATDTEVLVHGYEQWGEGLFRRLRGMFALGLWDSRRRELILARDPYGKKPLHYFFIDGNLVFASELKALRRHPNFPGKIDFLSLSRYLIYEYVPAPHSIYQGVRKLPPGSYLKWSAGQIQVKAYYEPRVGAPGRGPSERLALEELEKRLKDAIRCRLRSDVPLGVFLSGGIDSSAVVALLAELIPAREIKTFSIGFAELSYDESDYAQEVARYFGTEHHCRVLTPDTMLKILPEIWELLDEPLADASIIPTYLLSRFTREQVTVALGGDGGDEIFAGYDTFLAEVLARFYQWVPVSWHNHFIFPLARRLPVSTSYMSMDFRVKKFLEGMGYPHPFRQQVWLGCFTPKEQLELFAQDLAQLQNGFDPLEDIAQAMTGRPFNDRISALIYFYLRFYLANDILTKVDLASMAHSLEVRSPFLDVPLTEYVNQLPASFKLRFLTRKYLLKKCLAAKLPRRILERGKKGFGIPLAEWFKGPLQPLLREVFDEAEIKRQGIFNPQVVRCLVDDHLAGRRDNRKPLWTLLVFQMWHRCYGPG</sequence>
<feature type="active site" description="For GATase activity" evidence="8">
    <location>
        <position position="2"/>
    </location>
</feature>
<evidence type="ECO:0000256" key="2">
    <source>
        <dbReference type="ARBA" id="ARBA00005752"/>
    </source>
</evidence>
<dbReference type="EC" id="6.3.5.4" evidence="3"/>
<feature type="binding site" evidence="9">
    <location>
        <position position="105"/>
    </location>
    <ligand>
        <name>L-glutamine</name>
        <dbReference type="ChEBI" id="CHEBI:58359"/>
    </ligand>
</feature>
<keyword evidence="8" id="KW-0028">Amino-acid biosynthesis</keyword>
<evidence type="ECO:0000256" key="10">
    <source>
        <dbReference type="PIRSR" id="PIRSR001589-3"/>
    </source>
</evidence>
<reference evidence="12" key="1">
    <citation type="journal article" date="2020" name="mSystems">
        <title>Genome- and Community-Level Interaction Insights into Carbon Utilization and Element Cycling Functions of Hydrothermarchaeota in Hydrothermal Sediment.</title>
        <authorList>
            <person name="Zhou Z."/>
            <person name="Liu Y."/>
            <person name="Xu W."/>
            <person name="Pan J."/>
            <person name="Luo Z.H."/>
            <person name="Li M."/>
        </authorList>
    </citation>
    <scope>NUCLEOTIDE SEQUENCE [LARGE SCALE GENOMIC DNA]</scope>
    <source>
        <strain evidence="12">SpSt-853</strain>
    </source>
</reference>
<dbReference type="NCBIfam" id="TIGR01536">
    <property type="entry name" value="asn_synth_AEB"/>
    <property type="match status" value="1"/>
</dbReference>
<dbReference type="CDD" id="cd00712">
    <property type="entry name" value="AsnB"/>
    <property type="match status" value="1"/>
</dbReference>
<comment type="catalytic activity">
    <reaction evidence="7">
        <text>L-aspartate + L-glutamine + ATP + H2O = L-asparagine + L-glutamate + AMP + diphosphate + H(+)</text>
        <dbReference type="Rhea" id="RHEA:12228"/>
        <dbReference type="ChEBI" id="CHEBI:15377"/>
        <dbReference type="ChEBI" id="CHEBI:15378"/>
        <dbReference type="ChEBI" id="CHEBI:29985"/>
        <dbReference type="ChEBI" id="CHEBI:29991"/>
        <dbReference type="ChEBI" id="CHEBI:30616"/>
        <dbReference type="ChEBI" id="CHEBI:33019"/>
        <dbReference type="ChEBI" id="CHEBI:58048"/>
        <dbReference type="ChEBI" id="CHEBI:58359"/>
        <dbReference type="ChEBI" id="CHEBI:456215"/>
        <dbReference type="EC" id="6.3.5.4"/>
    </reaction>
</comment>
<dbReference type="PANTHER" id="PTHR43284:SF1">
    <property type="entry name" value="ASPARAGINE SYNTHETASE"/>
    <property type="match status" value="1"/>
</dbReference>
<dbReference type="InterPro" id="IPR029055">
    <property type="entry name" value="Ntn_hydrolases_N"/>
</dbReference>
<dbReference type="EMBL" id="DTKJ01000055">
    <property type="protein sequence ID" value="HGZ12043.1"/>
    <property type="molecule type" value="Genomic_DNA"/>
</dbReference>
<protein>
    <recommendedName>
        <fullName evidence="3">asparagine synthase (glutamine-hydrolyzing)</fullName>
        <ecNumber evidence="3">6.3.5.4</ecNumber>
    </recommendedName>
</protein>
<dbReference type="InterPro" id="IPR014729">
    <property type="entry name" value="Rossmann-like_a/b/a_fold"/>
</dbReference>
<dbReference type="GO" id="GO:0006529">
    <property type="term" value="P:asparagine biosynthetic process"/>
    <property type="evidence" value="ECO:0007669"/>
    <property type="project" value="UniProtKB-KW"/>
</dbReference>
<dbReference type="SUPFAM" id="SSF52402">
    <property type="entry name" value="Adenine nucleotide alpha hydrolases-like"/>
    <property type="match status" value="1"/>
</dbReference>
<dbReference type="Gene3D" id="3.40.50.620">
    <property type="entry name" value="HUPs"/>
    <property type="match status" value="1"/>
</dbReference>
<keyword evidence="8" id="KW-0061">Asparagine biosynthesis</keyword>
<feature type="binding site" evidence="9">
    <location>
        <position position="295"/>
    </location>
    <ligand>
        <name>ATP</name>
        <dbReference type="ChEBI" id="CHEBI:30616"/>
    </ligand>
</feature>
<keyword evidence="5 9" id="KW-0067">ATP-binding</keyword>
<dbReference type="Gene3D" id="3.60.20.10">
    <property type="entry name" value="Glutamine Phosphoribosylpyrophosphate, subunit 1, domain 1"/>
    <property type="match status" value="1"/>
</dbReference>
<dbReference type="InterPro" id="IPR017932">
    <property type="entry name" value="GATase_2_dom"/>
</dbReference>
<evidence type="ECO:0000256" key="6">
    <source>
        <dbReference type="ARBA" id="ARBA00022962"/>
    </source>
</evidence>
<dbReference type="InterPro" id="IPR033738">
    <property type="entry name" value="AsnB_N"/>
</dbReference>
<dbReference type="PROSITE" id="PS51278">
    <property type="entry name" value="GATASE_TYPE_2"/>
    <property type="match status" value="1"/>
</dbReference>
<dbReference type="PIRSF" id="PIRSF001589">
    <property type="entry name" value="Asn_synthetase_glu-h"/>
    <property type="match status" value="1"/>
</dbReference>
<feature type="domain" description="Glutamine amidotransferase type-2" evidence="11">
    <location>
        <begin position="2"/>
        <end position="218"/>
    </location>
</feature>
<dbReference type="InterPro" id="IPR051786">
    <property type="entry name" value="ASN_synthetase/amidase"/>
</dbReference>
<dbReference type="AlphaFoldDB" id="A0A7C5ERF8"/>
<proteinExistence type="inferred from homology"/>
<keyword evidence="12" id="KW-0436">Ligase</keyword>
<dbReference type="GO" id="GO:0005524">
    <property type="term" value="F:ATP binding"/>
    <property type="evidence" value="ECO:0007669"/>
    <property type="project" value="UniProtKB-KW"/>
</dbReference>
<keyword evidence="6 8" id="KW-0315">Glutamine amidotransferase</keyword>
<dbReference type="InterPro" id="IPR006426">
    <property type="entry name" value="Asn_synth_AEB"/>
</dbReference>
<dbReference type="GO" id="GO:0004066">
    <property type="term" value="F:asparagine synthase (glutamine-hydrolyzing) activity"/>
    <property type="evidence" value="ECO:0007669"/>
    <property type="project" value="UniProtKB-EC"/>
</dbReference>
<evidence type="ECO:0000256" key="1">
    <source>
        <dbReference type="ARBA" id="ARBA00005187"/>
    </source>
</evidence>
<comment type="caution">
    <text evidence="12">The sequence shown here is derived from an EMBL/GenBank/DDBJ whole genome shotgun (WGS) entry which is preliminary data.</text>
</comment>
<name>A0A7C5ERF8_9BACT</name>
<evidence type="ECO:0000256" key="7">
    <source>
        <dbReference type="ARBA" id="ARBA00048741"/>
    </source>
</evidence>
<comment type="similarity">
    <text evidence="2">Belongs to the asparagine synthetase family.</text>
</comment>
<evidence type="ECO:0000256" key="3">
    <source>
        <dbReference type="ARBA" id="ARBA00012737"/>
    </source>
</evidence>
<accession>A0A7C5ERF8</accession>
<dbReference type="Pfam" id="PF00733">
    <property type="entry name" value="Asn_synthase"/>
    <property type="match status" value="1"/>
</dbReference>
<evidence type="ECO:0000256" key="5">
    <source>
        <dbReference type="ARBA" id="ARBA00022840"/>
    </source>
</evidence>
<comment type="pathway">
    <text evidence="1">Amino-acid biosynthesis; L-asparagine biosynthesis; L-asparagine from L-aspartate (L-Gln route): step 1/1.</text>
</comment>
<keyword evidence="4 9" id="KW-0547">Nucleotide-binding</keyword>
<evidence type="ECO:0000259" key="11">
    <source>
        <dbReference type="PROSITE" id="PS51278"/>
    </source>
</evidence>
<dbReference type="Pfam" id="PF13537">
    <property type="entry name" value="GATase_7"/>
    <property type="match status" value="1"/>
</dbReference>
<organism evidence="12">
    <name type="scientific">Desulfobacca acetoxidans</name>
    <dbReference type="NCBI Taxonomy" id="60893"/>
    <lineage>
        <taxon>Bacteria</taxon>
        <taxon>Pseudomonadati</taxon>
        <taxon>Thermodesulfobacteriota</taxon>
        <taxon>Desulfobaccia</taxon>
        <taxon>Desulfobaccales</taxon>
        <taxon>Desulfobaccaceae</taxon>
        <taxon>Desulfobacca</taxon>
    </lineage>
</organism>
<dbReference type="SUPFAM" id="SSF56235">
    <property type="entry name" value="N-terminal nucleophile aminohydrolases (Ntn hydrolases)"/>
    <property type="match status" value="1"/>
</dbReference>
<dbReference type="CDD" id="cd01991">
    <property type="entry name" value="Asn_synthase_B_C"/>
    <property type="match status" value="1"/>
</dbReference>
<feature type="site" description="Important for beta-aspartyl-AMP intermediate formation" evidence="10">
    <location>
        <position position="370"/>
    </location>
</feature>
<evidence type="ECO:0000256" key="4">
    <source>
        <dbReference type="ARBA" id="ARBA00022741"/>
    </source>
</evidence>
<dbReference type="PANTHER" id="PTHR43284">
    <property type="entry name" value="ASPARAGINE SYNTHETASE (GLUTAMINE-HYDROLYZING)"/>
    <property type="match status" value="1"/>
</dbReference>